<dbReference type="EMBL" id="BARV01015900">
    <property type="protein sequence ID" value="GAI20801.1"/>
    <property type="molecule type" value="Genomic_DNA"/>
</dbReference>
<protein>
    <submittedName>
        <fullName evidence="1">Uncharacterized protein</fullName>
    </submittedName>
</protein>
<feature type="non-terminal residue" evidence="1">
    <location>
        <position position="1"/>
    </location>
</feature>
<sequence>KQIKKKPCKMPAPIKNPEFGAQIRIKLEAQKKGAIK</sequence>
<name>X1MRY7_9ZZZZ</name>
<gene>
    <name evidence="1" type="ORF">S06H3_27411</name>
</gene>
<reference evidence="1" key="1">
    <citation type="journal article" date="2014" name="Front. Microbiol.">
        <title>High frequency of phylogenetically diverse reductive dehalogenase-homologous genes in deep subseafloor sedimentary metagenomes.</title>
        <authorList>
            <person name="Kawai M."/>
            <person name="Futagami T."/>
            <person name="Toyoda A."/>
            <person name="Takaki Y."/>
            <person name="Nishi S."/>
            <person name="Hori S."/>
            <person name="Arai W."/>
            <person name="Tsubouchi T."/>
            <person name="Morono Y."/>
            <person name="Uchiyama I."/>
            <person name="Ito T."/>
            <person name="Fujiyama A."/>
            <person name="Inagaki F."/>
            <person name="Takami H."/>
        </authorList>
    </citation>
    <scope>NUCLEOTIDE SEQUENCE</scope>
    <source>
        <strain evidence="1">Expedition CK06-06</strain>
    </source>
</reference>
<organism evidence="1">
    <name type="scientific">marine sediment metagenome</name>
    <dbReference type="NCBI Taxonomy" id="412755"/>
    <lineage>
        <taxon>unclassified sequences</taxon>
        <taxon>metagenomes</taxon>
        <taxon>ecological metagenomes</taxon>
    </lineage>
</organism>
<comment type="caution">
    <text evidence="1">The sequence shown here is derived from an EMBL/GenBank/DDBJ whole genome shotgun (WGS) entry which is preliminary data.</text>
</comment>
<evidence type="ECO:0000313" key="1">
    <source>
        <dbReference type="EMBL" id="GAI20801.1"/>
    </source>
</evidence>
<dbReference type="AlphaFoldDB" id="X1MRY7"/>
<proteinExistence type="predicted"/>
<accession>X1MRY7</accession>